<sequence length="68" mass="7398">MECPPGKWAWPELVGKDGNVAAAIIEKENKNVYAIVTKGPIIDASFSCYRVRVIVDENGKVIVIPNIG</sequence>
<keyword evidence="2" id="KW-1185">Reference proteome</keyword>
<evidence type="ECO:0000313" key="1">
    <source>
        <dbReference type="EMBL" id="KAG8653976.1"/>
    </source>
</evidence>
<protein>
    <submittedName>
        <fullName evidence="1">Uncharacterized protein</fullName>
    </submittedName>
</protein>
<comment type="caution">
    <text evidence="1">The sequence shown here is derived from an EMBL/GenBank/DDBJ whole genome shotgun (WGS) entry which is preliminary data.</text>
</comment>
<dbReference type="Proteomes" id="UP000091857">
    <property type="component" value="Chromosome 5"/>
</dbReference>
<organism evidence="1 2">
    <name type="scientific">Manihot esculenta</name>
    <name type="common">Cassava</name>
    <name type="synonym">Jatropha manihot</name>
    <dbReference type="NCBI Taxonomy" id="3983"/>
    <lineage>
        <taxon>Eukaryota</taxon>
        <taxon>Viridiplantae</taxon>
        <taxon>Streptophyta</taxon>
        <taxon>Embryophyta</taxon>
        <taxon>Tracheophyta</taxon>
        <taxon>Spermatophyta</taxon>
        <taxon>Magnoliopsida</taxon>
        <taxon>eudicotyledons</taxon>
        <taxon>Gunneridae</taxon>
        <taxon>Pentapetalae</taxon>
        <taxon>rosids</taxon>
        <taxon>fabids</taxon>
        <taxon>Malpighiales</taxon>
        <taxon>Euphorbiaceae</taxon>
        <taxon>Crotonoideae</taxon>
        <taxon>Manihoteae</taxon>
        <taxon>Manihot</taxon>
    </lineage>
</organism>
<reference evidence="2" key="1">
    <citation type="journal article" date="2016" name="Nat. Biotechnol.">
        <title>Sequencing wild and cultivated cassava and related species reveals extensive interspecific hybridization and genetic diversity.</title>
        <authorList>
            <person name="Bredeson J.V."/>
            <person name="Lyons J.B."/>
            <person name="Prochnik S.E."/>
            <person name="Wu G.A."/>
            <person name="Ha C.M."/>
            <person name="Edsinger-Gonzales E."/>
            <person name="Grimwood J."/>
            <person name="Schmutz J."/>
            <person name="Rabbi I.Y."/>
            <person name="Egesi C."/>
            <person name="Nauluvula P."/>
            <person name="Lebot V."/>
            <person name="Ndunguru J."/>
            <person name="Mkamilo G."/>
            <person name="Bart R.S."/>
            <person name="Setter T.L."/>
            <person name="Gleadow R.M."/>
            <person name="Kulakow P."/>
            <person name="Ferguson M.E."/>
            <person name="Rounsley S."/>
            <person name="Rokhsar D.S."/>
        </authorList>
    </citation>
    <scope>NUCLEOTIDE SEQUENCE [LARGE SCALE GENOMIC DNA]</scope>
    <source>
        <strain evidence="2">cv. AM560-2</strain>
    </source>
</reference>
<accession>A0ACB7HPC8</accession>
<evidence type="ECO:0000313" key="2">
    <source>
        <dbReference type="Proteomes" id="UP000091857"/>
    </source>
</evidence>
<gene>
    <name evidence="1" type="ORF">MANES_05G086462v8</name>
</gene>
<name>A0ACB7HPC8_MANES</name>
<proteinExistence type="predicted"/>
<dbReference type="EMBL" id="CM004391">
    <property type="protein sequence ID" value="KAG8653976.1"/>
    <property type="molecule type" value="Genomic_DNA"/>
</dbReference>